<dbReference type="Pfam" id="PF04205">
    <property type="entry name" value="FMN_bind"/>
    <property type="match status" value="1"/>
</dbReference>
<dbReference type="PANTHER" id="PTHR36118">
    <property type="entry name" value="ION-TRANSLOCATING OXIDOREDUCTASE COMPLEX SUBUNIT G"/>
    <property type="match status" value="1"/>
</dbReference>
<dbReference type="InterPro" id="IPR007329">
    <property type="entry name" value="FMN-bd"/>
</dbReference>
<dbReference type="Proteomes" id="UP000310314">
    <property type="component" value="Unassembled WGS sequence"/>
</dbReference>
<keyword evidence="4" id="KW-0288">FMN</keyword>
<dbReference type="EMBL" id="VATY01000005">
    <property type="protein sequence ID" value="TMM53470.1"/>
    <property type="molecule type" value="Genomic_DNA"/>
</dbReference>
<accession>A0A5S3PH47</accession>
<reference evidence="7 8" key="1">
    <citation type="submission" date="2019-05" db="EMBL/GenBank/DDBJ databases">
        <authorList>
            <person name="Zhang J.-Y."/>
            <person name="Feg X."/>
            <person name="Du Z.-J."/>
        </authorList>
    </citation>
    <scope>NUCLEOTIDE SEQUENCE [LARGE SCALE GENOMIC DNA]</scope>
    <source>
        <strain evidence="7 8">RZ26</strain>
    </source>
</reference>
<protein>
    <submittedName>
        <fullName evidence="7">FMN-binding protein</fullName>
    </submittedName>
</protein>
<dbReference type="AlphaFoldDB" id="A0A5S3PH47"/>
<keyword evidence="8" id="KW-1185">Reference proteome</keyword>
<keyword evidence="3" id="KW-0285">Flavoprotein</keyword>
<dbReference type="PANTHER" id="PTHR36118:SF1">
    <property type="entry name" value="ION-TRANSLOCATING OXIDOREDUCTASE COMPLEX SUBUNIT G"/>
    <property type="match status" value="1"/>
</dbReference>
<comment type="caution">
    <text evidence="7">The sequence shown here is derived from an EMBL/GenBank/DDBJ whole genome shotgun (WGS) entry which is preliminary data.</text>
</comment>
<dbReference type="InterPro" id="IPR010209">
    <property type="entry name" value="Ion_transpt_RnfG/RsxG"/>
</dbReference>
<name>A0A5S3PH47_9FLAO</name>
<evidence type="ECO:0000256" key="5">
    <source>
        <dbReference type="ARBA" id="ARBA00022982"/>
    </source>
</evidence>
<evidence type="ECO:0000256" key="1">
    <source>
        <dbReference type="ARBA" id="ARBA00022448"/>
    </source>
</evidence>
<evidence type="ECO:0000313" key="8">
    <source>
        <dbReference type="Proteomes" id="UP000310314"/>
    </source>
</evidence>
<gene>
    <name evidence="7" type="ORF">FEE95_19420</name>
</gene>
<keyword evidence="2" id="KW-0597">Phosphoprotein</keyword>
<proteinExistence type="predicted"/>
<evidence type="ECO:0000259" key="6">
    <source>
        <dbReference type="SMART" id="SM00900"/>
    </source>
</evidence>
<evidence type="ECO:0000256" key="3">
    <source>
        <dbReference type="ARBA" id="ARBA00022630"/>
    </source>
</evidence>
<evidence type="ECO:0000313" key="7">
    <source>
        <dbReference type="EMBL" id="TMM53470.1"/>
    </source>
</evidence>
<organism evidence="7 8">
    <name type="scientific">Maribacter algarum</name>
    <name type="common">ex Zhang et al. 2020</name>
    <dbReference type="NCBI Taxonomy" id="2578118"/>
    <lineage>
        <taxon>Bacteria</taxon>
        <taxon>Pseudomonadati</taxon>
        <taxon>Bacteroidota</taxon>
        <taxon>Flavobacteriia</taxon>
        <taxon>Flavobacteriales</taxon>
        <taxon>Flavobacteriaceae</taxon>
        <taxon>Maribacter</taxon>
    </lineage>
</organism>
<keyword evidence="5" id="KW-0249">Electron transport</keyword>
<evidence type="ECO:0000256" key="2">
    <source>
        <dbReference type="ARBA" id="ARBA00022553"/>
    </source>
</evidence>
<evidence type="ECO:0000256" key="4">
    <source>
        <dbReference type="ARBA" id="ARBA00022643"/>
    </source>
</evidence>
<dbReference type="GO" id="GO:0005886">
    <property type="term" value="C:plasma membrane"/>
    <property type="evidence" value="ECO:0007669"/>
    <property type="project" value="InterPro"/>
</dbReference>
<keyword evidence="1" id="KW-0813">Transport</keyword>
<dbReference type="OrthoDB" id="9778782at2"/>
<dbReference type="SMART" id="SM00900">
    <property type="entry name" value="FMN_bind"/>
    <property type="match status" value="1"/>
</dbReference>
<dbReference type="GO" id="GO:0022900">
    <property type="term" value="P:electron transport chain"/>
    <property type="evidence" value="ECO:0007669"/>
    <property type="project" value="InterPro"/>
</dbReference>
<dbReference type="GO" id="GO:0010181">
    <property type="term" value="F:FMN binding"/>
    <property type="evidence" value="ECO:0007669"/>
    <property type="project" value="InterPro"/>
</dbReference>
<sequence length="167" mass="18655">MFSAMVLFGFGLPKNVQKKVTKEVQKAFEIESFQMHAIAISEELNAKIPSKIGTDNFYKLTQSNELIGYAFVDQAPSKTAKFDYLVVFDADLKVKHSKVLIYREEYGGEIGSKRWLKQFLGKTGGDRVDHETNIDGIAGATISVRSMTNAMDDLLQTIEILQANKAL</sequence>
<dbReference type="GO" id="GO:0009055">
    <property type="term" value="F:electron transfer activity"/>
    <property type="evidence" value="ECO:0007669"/>
    <property type="project" value="InterPro"/>
</dbReference>
<feature type="domain" description="FMN-binding" evidence="6">
    <location>
        <begin position="77"/>
        <end position="158"/>
    </location>
</feature>